<dbReference type="HOGENOM" id="CLU_1249548_0_0_3"/>
<proteinExistence type="predicted"/>
<evidence type="ECO:0000256" key="1">
    <source>
        <dbReference type="SAM" id="MobiDB-lite"/>
    </source>
</evidence>
<dbReference type="KEGG" id="csg:Cylst_5188"/>
<evidence type="ECO:0000313" key="2">
    <source>
        <dbReference type="EMBL" id="AFZ27227.1"/>
    </source>
</evidence>
<dbReference type="RefSeq" id="WP_015210462.1">
    <property type="nucleotide sequence ID" value="NC_019757.1"/>
</dbReference>
<keyword evidence="3" id="KW-1185">Reference proteome</keyword>
<gene>
    <name evidence="2" type="ORF">Cylst_5188</name>
</gene>
<accession>K9X6G1</accession>
<reference evidence="2 3" key="1">
    <citation type="submission" date="2012-06" db="EMBL/GenBank/DDBJ databases">
        <title>Finished chromosome of genome of Cylindrospermum stagnale PCC 7417.</title>
        <authorList>
            <consortium name="US DOE Joint Genome Institute"/>
            <person name="Gugger M."/>
            <person name="Coursin T."/>
            <person name="Rippka R."/>
            <person name="Tandeau De Marsac N."/>
            <person name="Huntemann M."/>
            <person name="Wei C.-L."/>
            <person name="Han J."/>
            <person name="Detter J.C."/>
            <person name="Han C."/>
            <person name="Tapia R."/>
            <person name="Chen A."/>
            <person name="Kyrpides N."/>
            <person name="Mavromatis K."/>
            <person name="Markowitz V."/>
            <person name="Szeto E."/>
            <person name="Ivanova N."/>
            <person name="Pagani I."/>
            <person name="Pati A."/>
            <person name="Goodwin L."/>
            <person name="Nordberg H.P."/>
            <person name="Cantor M.N."/>
            <person name="Hua S.X."/>
            <person name="Woyke T."/>
            <person name="Kerfeld C.A."/>
        </authorList>
    </citation>
    <scope>NUCLEOTIDE SEQUENCE [LARGE SCALE GENOMIC DNA]</scope>
    <source>
        <strain evidence="2 3">PCC 7417</strain>
    </source>
</reference>
<dbReference type="OrthoDB" id="561104at2"/>
<dbReference type="STRING" id="56107.Cylst_5188"/>
<organism evidence="2 3">
    <name type="scientific">Cylindrospermum stagnale PCC 7417</name>
    <dbReference type="NCBI Taxonomy" id="56107"/>
    <lineage>
        <taxon>Bacteria</taxon>
        <taxon>Bacillati</taxon>
        <taxon>Cyanobacteriota</taxon>
        <taxon>Cyanophyceae</taxon>
        <taxon>Nostocales</taxon>
        <taxon>Nostocaceae</taxon>
        <taxon>Cylindrospermum</taxon>
    </lineage>
</organism>
<feature type="region of interest" description="Disordered" evidence="1">
    <location>
        <begin position="91"/>
        <end position="112"/>
    </location>
</feature>
<sequence length="208" mass="23075">MADNHPDNHPDNLAVTELDHPDNLVETPDFEKFSIAKLKEKYSVKQDALYKRLNYLQITTHKYMGKAYLDADQITQMDGLHEYIQKHRTMEGYPVPEPSGPAEEQPGGKLAKAESSDLIEVETETQQLKAESQSTAKTDVNPIIVSAQNMAAGVLMAERILAKQYIENPDLLPQHLQEQIQQVGEVGPVDPLEYANKLVNLARGAGGG</sequence>
<protein>
    <submittedName>
        <fullName evidence="2">Uncharacterized protein</fullName>
    </submittedName>
</protein>
<name>K9X6G1_9NOST</name>
<dbReference type="EMBL" id="CP003642">
    <property type="protein sequence ID" value="AFZ27227.1"/>
    <property type="molecule type" value="Genomic_DNA"/>
</dbReference>
<dbReference type="AlphaFoldDB" id="K9X6G1"/>
<evidence type="ECO:0000313" key="3">
    <source>
        <dbReference type="Proteomes" id="UP000010475"/>
    </source>
</evidence>
<dbReference type="Proteomes" id="UP000010475">
    <property type="component" value="Chromosome"/>
</dbReference>